<dbReference type="PANTHER" id="PTHR38248">
    <property type="entry name" value="FUNK1 6"/>
    <property type="match status" value="1"/>
</dbReference>
<name>M2PDG5_CERS8</name>
<evidence type="ECO:0000259" key="1">
    <source>
        <dbReference type="Pfam" id="PF17667"/>
    </source>
</evidence>
<organism evidence="2 3">
    <name type="scientific">Ceriporiopsis subvermispora (strain B)</name>
    <name type="common">White-rot fungus</name>
    <name type="synonym">Gelatoporia subvermispora</name>
    <dbReference type="NCBI Taxonomy" id="914234"/>
    <lineage>
        <taxon>Eukaryota</taxon>
        <taxon>Fungi</taxon>
        <taxon>Dikarya</taxon>
        <taxon>Basidiomycota</taxon>
        <taxon>Agaricomycotina</taxon>
        <taxon>Agaricomycetes</taxon>
        <taxon>Polyporales</taxon>
        <taxon>Gelatoporiaceae</taxon>
        <taxon>Gelatoporia</taxon>
    </lineage>
</organism>
<dbReference type="STRING" id="914234.M2PDG5"/>
<protein>
    <recommendedName>
        <fullName evidence="1">Fungal-type protein kinase domain-containing protein</fullName>
    </recommendedName>
</protein>
<proteinExistence type="predicted"/>
<feature type="domain" description="Fungal-type protein kinase" evidence="1">
    <location>
        <begin position="67"/>
        <end position="153"/>
    </location>
</feature>
<dbReference type="AlphaFoldDB" id="M2PDG5"/>
<evidence type="ECO:0000313" key="2">
    <source>
        <dbReference type="EMBL" id="EMD33834.1"/>
    </source>
</evidence>
<keyword evidence="3" id="KW-1185">Reference proteome</keyword>
<accession>M2PDG5</accession>
<dbReference type="HOGENOM" id="CLU_648903_0_0_1"/>
<dbReference type="EMBL" id="KB445805">
    <property type="protein sequence ID" value="EMD33834.1"/>
    <property type="molecule type" value="Genomic_DNA"/>
</dbReference>
<dbReference type="PANTHER" id="PTHR38248:SF2">
    <property type="entry name" value="FUNK1 11"/>
    <property type="match status" value="1"/>
</dbReference>
<dbReference type="Proteomes" id="UP000016930">
    <property type="component" value="Unassembled WGS sequence"/>
</dbReference>
<dbReference type="OrthoDB" id="3268633at2759"/>
<reference evidence="2 3" key="1">
    <citation type="journal article" date="2012" name="Proc. Natl. Acad. Sci. U.S.A.">
        <title>Comparative genomics of Ceriporiopsis subvermispora and Phanerochaete chrysosporium provide insight into selective ligninolysis.</title>
        <authorList>
            <person name="Fernandez-Fueyo E."/>
            <person name="Ruiz-Duenas F.J."/>
            <person name="Ferreira P."/>
            <person name="Floudas D."/>
            <person name="Hibbett D.S."/>
            <person name="Canessa P."/>
            <person name="Larrondo L.F."/>
            <person name="James T.Y."/>
            <person name="Seelenfreund D."/>
            <person name="Lobos S."/>
            <person name="Polanco R."/>
            <person name="Tello M."/>
            <person name="Honda Y."/>
            <person name="Watanabe T."/>
            <person name="Watanabe T."/>
            <person name="Ryu J.S."/>
            <person name="Kubicek C.P."/>
            <person name="Schmoll M."/>
            <person name="Gaskell J."/>
            <person name="Hammel K.E."/>
            <person name="St John F.J."/>
            <person name="Vanden Wymelenberg A."/>
            <person name="Sabat G."/>
            <person name="Splinter BonDurant S."/>
            <person name="Syed K."/>
            <person name="Yadav J.S."/>
            <person name="Doddapaneni H."/>
            <person name="Subramanian V."/>
            <person name="Lavin J.L."/>
            <person name="Oguiza J.A."/>
            <person name="Perez G."/>
            <person name="Pisabarro A.G."/>
            <person name="Ramirez L."/>
            <person name="Santoyo F."/>
            <person name="Master E."/>
            <person name="Coutinho P.M."/>
            <person name="Henrissat B."/>
            <person name="Lombard V."/>
            <person name="Magnuson J.K."/>
            <person name="Kuees U."/>
            <person name="Hori C."/>
            <person name="Igarashi K."/>
            <person name="Samejima M."/>
            <person name="Held B.W."/>
            <person name="Barry K.W."/>
            <person name="LaButti K.M."/>
            <person name="Lapidus A."/>
            <person name="Lindquist E.A."/>
            <person name="Lucas S.M."/>
            <person name="Riley R."/>
            <person name="Salamov A.A."/>
            <person name="Hoffmeister D."/>
            <person name="Schwenk D."/>
            <person name="Hadar Y."/>
            <person name="Yarden O."/>
            <person name="de Vries R.P."/>
            <person name="Wiebenga A."/>
            <person name="Stenlid J."/>
            <person name="Eastwood D."/>
            <person name="Grigoriev I.V."/>
            <person name="Berka R.M."/>
            <person name="Blanchette R.A."/>
            <person name="Kersten P."/>
            <person name="Martinez A.T."/>
            <person name="Vicuna R."/>
            <person name="Cullen D."/>
        </authorList>
    </citation>
    <scope>NUCLEOTIDE SEQUENCE [LARGE SCALE GENOMIC DNA]</scope>
    <source>
        <strain evidence="2 3">B</strain>
    </source>
</reference>
<dbReference type="Pfam" id="PF17667">
    <property type="entry name" value="Pkinase_fungal"/>
    <property type="match status" value="2"/>
</dbReference>
<dbReference type="SUPFAM" id="SSF56112">
    <property type="entry name" value="Protein kinase-like (PK-like)"/>
    <property type="match status" value="1"/>
</dbReference>
<dbReference type="InterPro" id="IPR040976">
    <property type="entry name" value="Pkinase_fungal"/>
</dbReference>
<dbReference type="InterPro" id="IPR011009">
    <property type="entry name" value="Kinase-like_dom_sf"/>
</dbReference>
<gene>
    <name evidence="2" type="ORF">CERSUDRAFT_98379</name>
</gene>
<feature type="domain" description="Fungal-type protein kinase" evidence="1">
    <location>
        <begin position="164"/>
        <end position="317"/>
    </location>
</feature>
<evidence type="ECO:0000313" key="3">
    <source>
        <dbReference type="Proteomes" id="UP000016930"/>
    </source>
</evidence>
<sequence length="418" mass="47049">MTLTSSFASSAASQQLCLWSLLDEDHTVATLTDLSRDIWFARLEANHLPVEERDEPVYEVSLGGTTGNTDNGRWITVGTPIWISLSLFGRGSLVWRARNKATLDLRVMKIAWRSGARTPESEIYHLTEGGHPAVARFDDGANVKLPGTKPTVSTSSLRNSGHDRSLFRARSELELVKGLRAALQAHEFLCNQSILHRDISVTTIMLPSGDDPLGGAEGFLVHLEHARCVSPRIEYTMLAPVRMLTDYIVKDDLSRHSRRDMHLTKQGGPVTGTLQFMAVDLLDSLEEIVWNQQGVVGPPMEHKVHHDIESFIWVLIYSLMRRIIVVEAPKVNDTDKPLVDDLKTRFLRYFGCSTPSSILEQRGIIKPWNFVKYHPHFFSEPIQDLINTLKRQFGFQHEEPFTHAAVLGALDVATRRLS</sequence>